<keyword evidence="10" id="KW-0482">Metalloprotease</keyword>
<keyword evidence="8" id="KW-0862">Zinc</keyword>
<dbReference type="PANTHER" id="PTHR43221:SF1">
    <property type="entry name" value="PROTEASE HTPX"/>
    <property type="match status" value="1"/>
</dbReference>
<dbReference type="Pfam" id="PF01435">
    <property type="entry name" value="Peptidase_M48"/>
    <property type="match status" value="1"/>
</dbReference>
<evidence type="ECO:0000256" key="10">
    <source>
        <dbReference type="ARBA" id="ARBA00023049"/>
    </source>
</evidence>
<reference evidence="14 15" key="1">
    <citation type="submission" date="2019-03" db="EMBL/GenBank/DDBJ databases">
        <title>Draft Genome Sequence of Massilia arenosa sp. nov., a Novel Massilia Species Isolated from a Sandy-loam Maize Soil.</title>
        <authorList>
            <person name="Raths R."/>
            <person name="Peta V."/>
            <person name="Bucking H."/>
        </authorList>
    </citation>
    <scope>NUCLEOTIDE SEQUENCE [LARGE SCALE GENOMIC DNA]</scope>
    <source>
        <strain evidence="14 15">MC02</strain>
    </source>
</reference>
<accession>A0A4Y9S9G3</accession>
<organism evidence="14 15">
    <name type="scientific">Zemynaea arenosa</name>
    <dbReference type="NCBI Taxonomy" id="2561931"/>
    <lineage>
        <taxon>Bacteria</taxon>
        <taxon>Pseudomonadati</taxon>
        <taxon>Pseudomonadota</taxon>
        <taxon>Betaproteobacteria</taxon>
        <taxon>Burkholderiales</taxon>
        <taxon>Oxalobacteraceae</taxon>
        <taxon>Telluria group</taxon>
        <taxon>Zemynaea</taxon>
    </lineage>
</organism>
<evidence type="ECO:0000256" key="4">
    <source>
        <dbReference type="ARBA" id="ARBA00022670"/>
    </source>
</evidence>
<evidence type="ECO:0000259" key="13">
    <source>
        <dbReference type="Pfam" id="PF01435"/>
    </source>
</evidence>
<dbReference type="OrthoDB" id="9789270at2"/>
<dbReference type="InterPro" id="IPR050083">
    <property type="entry name" value="HtpX_protease"/>
</dbReference>
<keyword evidence="9 12" id="KW-1133">Transmembrane helix</keyword>
<protein>
    <recommendedName>
        <fullName evidence="13">Peptidase M48 domain-containing protein</fullName>
    </recommendedName>
</protein>
<comment type="subcellular location">
    <subcellularLocation>
        <location evidence="2">Cell membrane</location>
        <topology evidence="2">Multi-pass membrane protein</topology>
    </subcellularLocation>
</comment>
<evidence type="ECO:0000313" key="15">
    <source>
        <dbReference type="Proteomes" id="UP000298438"/>
    </source>
</evidence>
<evidence type="ECO:0000256" key="7">
    <source>
        <dbReference type="ARBA" id="ARBA00022801"/>
    </source>
</evidence>
<evidence type="ECO:0000256" key="12">
    <source>
        <dbReference type="SAM" id="Phobius"/>
    </source>
</evidence>
<dbReference type="RefSeq" id="WP_135207643.1">
    <property type="nucleotide sequence ID" value="NZ_SPVF01000161.1"/>
</dbReference>
<feature type="transmembrane region" description="Helical" evidence="12">
    <location>
        <begin position="28"/>
        <end position="52"/>
    </location>
</feature>
<evidence type="ECO:0000313" key="14">
    <source>
        <dbReference type="EMBL" id="TFW18435.1"/>
    </source>
</evidence>
<sequence>MKEDDFEKLVRRLEVDATISPRAFRTKVALISVAAYLVLFGLMAALATYLYLCWTFFQGHAWALVKLGAIGLAVAIPLYIVVLRVLFMRFKPPTGRAITRAEAPRLFETLDKLRAKLKGPKIDHVLIDRDFNAAIVQHPRFGLAGGHTNYLILGLPFLLGMAPNEMLAVIAHEYGHLCGNHSKFSAFIYRQRHTLGALHAQVTETSEPEWSDRILARLLGWYAPIHNAYTFVLSRQNEYEADRAAIEVAGPAAHAGGLVRSQLLGRWVGERYWSRIYEEAERAMRPAFMPYASMRTAFKACHDEWCTSERLAEEWERKAGLVDTHPSLRERVDAADIAPQLPSVPSVTGADAFLGANATAALIAEFDQDWWKEERPSWEERCKYVTRSKARLMELNAVPLTSVPLMDLQEFAYLTWEFDGAKAAKPILEHLMRQPGGPFPRASYAYGRILLDEGARRGLDYLEEAARKDRTLAEACVRSGCEYLMEKEGQDAAQEWFERFAATATA</sequence>
<dbReference type="GO" id="GO:0006508">
    <property type="term" value="P:proteolysis"/>
    <property type="evidence" value="ECO:0007669"/>
    <property type="project" value="UniProtKB-KW"/>
</dbReference>
<keyword evidence="7" id="KW-0378">Hydrolase</keyword>
<dbReference type="Gene3D" id="3.30.2010.10">
    <property type="entry name" value="Metalloproteases ('zincins'), catalytic domain"/>
    <property type="match status" value="1"/>
</dbReference>
<proteinExistence type="predicted"/>
<evidence type="ECO:0000256" key="3">
    <source>
        <dbReference type="ARBA" id="ARBA00022475"/>
    </source>
</evidence>
<dbReference type="CDD" id="cd07328">
    <property type="entry name" value="M48_Ste24p_like"/>
    <property type="match status" value="1"/>
</dbReference>
<dbReference type="InterPro" id="IPR001915">
    <property type="entry name" value="Peptidase_M48"/>
</dbReference>
<dbReference type="PANTHER" id="PTHR43221">
    <property type="entry name" value="PROTEASE HTPX"/>
    <property type="match status" value="1"/>
</dbReference>
<feature type="transmembrane region" description="Helical" evidence="12">
    <location>
        <begin position="64"/>
        <end position="87"/>
    </location>
</feature>
<evidence type="ECO:0000256" key="11">
    <source>
        <dbReference type="ARBA" id="ARBA00023136"/>
    </source>
</evidence>
<dbReference type="Proteomes" id="UP000298438">
    <property type="component" value="Unassembled WGS sequence"/>
</dbReference>
<dbReference type="GO" id="GO:0046872">
    <property type="term" value="F:metal ion binding"/>
    <property type="evidence" value="ECO:0007669"/>
    <property type="project" value="UniProtKB-KW"/>
</dbReference>
<dbReference type="EMBL" id="SPVF01000161">
    <property type="protein sequence ID" value="TFW18435.1"/>
    <property type="molecule type" value="Genomic_DNA"/>
</dbReference>
<dbReference type="GO" id="GO:0005886">
    <property type="term" value="C:plasma membrane"/>
    <property type="evidence" value="ECO:0007669"/>
    <property type="project" value="UniProtKB-SubCell"/>
</dbReference>
<keyword evidence="6" id="KW-0479">Metal-binding</keyword>
<comment type="caution">
    <text evidence="14">The sequence shown here is derived from an EMBL/GenBank/DDBJ whole genome shotgun (WGS) entry which is preliminary data.</text>
</comment>
<comment type="cofactor">
    <cofactor evidence="1">
        <name>Zn(2+)</name>
        <dbReference type="ChEBI" id="CHEBI:29105"/>
    </cofactor>
</comment>
<feature type="domain" description="Peptidase M48" evidence="13">
    <location>
        <begin position="162"/>
        <end position="335"/>
    </location>
</feature>
<keyword evidence="5 12" id="KW-0812">Transmembrane</keyword>
<dbReference type="GO" id="GO:0004222">
    <property type="term" value="F:metalloendopeptidase activity"/>
    <property type="evidence" value="ECO:0007669"/>
    <property type="project" value="InterPro"/>
</dbReference>
<evidence type="ECO:0000256" key="2">
    <source>
        <dbReference type="ARBA" id="ARBA00004651"/>
    </source>
</evidence>
<keyword evidence="15" id="KW-1185">Reference proteome</keyword>
<gene>
    <name evidence="14" type="ORF">E4L96_12930</name>
</gene>
<keyword evidence="11 12" id="KW-0472">Membrane</keyword>
<evidence type="ECO:0000256" key="1">
    <source>
        <dbReference type="ARBA" id="ARBA00001947"/>
    </source>
</evidence>
<evidence type="ECO:0000256" key="9">
    <source>
        <dbReference type="ARBA" id="ARBA00022989"/>
    </source>
</evidence>
<keyword evidence="3" id="KW-1003">Cell membrane</keyword>
<keyword evidence="4" id="KW-0645">Protease</keyword>
<evidence type="ECO:0000256" key="5">
    <source>
        <dbReference type="ARBA" id="ARBA00022692"/>
    </source>
</evidence>
<dbReference type="AlphaFoldDB" id="A0A4Y9S9G3"/>
<evidence type="ECO:0000256" key="6">
    <source>
        <dbReference type="ARBA" id="ARBA00022723"/>
    </source>
</evidence>
<name>A0A4Y9S9G3_9BURK</name>
<evidence type="ECO:0000256" key="8">
    <source>
        <dbReference type="ARBA" id="ARBA00022833"/>
    </source>
</evidence>